<comment type="caution">
    <text evidence="2">The sequence shown here is derived from an EMBL/GenBank/DDBJ whole genome shotgun (WGS) entry which is preliminary data.</text>
</comment>
<organism evidence="2 3">
    <name type="scientific">Mumia flava</name>
    <dbReference type="NCBI Taxonomy" id="1348852"/>
    <lineage>
        <taxon>Bacteria</taxon>
        <taxon>Bacillati</taxon>
        <taxon>Actinomycetota</taxon>
        <taxon>Actinomycetes</taxon>
        <taxon>Propionibacteriales</taxon>
        <taxon>Nocardioidaceae</taxon>
        <taxon>Mumia</taxon>
    </lineage>
</organism>
<dbReference type="PANTHER" id="PTHR36492:SF2">
    <property type="entry name" value="[ACYL-CARRIER-PROTEIN] PHOSPHODIESTERASE PPTH"/>
    <property type="match status" value="1"/>
</dbReference>
<dbReference type="Gene3D" id="3.60.21.10">
    <property type="match status" value="1"/>
</dbReference>
<dbReference type="RefSeq" id="WP_211288186.1">
    <property type="nucleotide sequence ID" value="NZ_PGEZ01000002.1"/>
</dbReference>
<reference evidence="2 3" key="1">
    <citation type="submission" date="2017-11" db="EMBL/GenBank/DDBJ databases">
        <title>Genomic Encyclopedia of Archaeal and Bacterial Type Strains, Phase II (KMG-II): From Individual Species to Whole Genera.</title>
        <authorList>
            <person name="Goeker M."/>
        </authorList>
    </citation>
    <scope>NUCLEOTIDE SEQUENCE [LARGE SCALE GENOMIC DNA]</scope>
    <source>
        <strain evidence="2 3">DSM 27763</strain>
    </source>
</reference>
<name>A0A2M9B7Z5_9ACTN</name>
<feature type="domain" description="Calcineurin-like phosphoesterase" evidence="1">
    <location>
        <begin position="15"/>
        <end position="248"/>
    </location>
</feature>
<dbReference type="GO" id="GO:0016787">
    <property type="term" value="F:hydrolase activity"/>
    <property type="evidence" value="ECO:0007669"/>
    <property type="project" value="InterPro"/>
</dbReference>
<accession>A0A2M9B7Z5</accession>
<evidence type="ECO:0000313" key="3">
    <source>
        <dbReference type="Proteomes" id="UP000230842"/>
    </source>
</evidence>
<dbReference type="SUPFAM" id="SSF56300">
    <property type="entry name" value="Metallo-dependent phosphatases"/>
    <property type="match status" value="1"/>
</dbReference>
<keyword evidence="3" id="KW-1185">Reference proteome</keyword>
<dbReference type="Proteomes" id="UP000230842">
    <property type="component" value="Unassembled WGS sequence"/>
</dbReference>
<dbReference type="InterPro" id="IPR004843">
    <property type="entry name" value="Calcineurin-like_PHP"/>
</dbReference>
<dbReference type="EMBL" id="PGEZ01000002">
    <property type="protein sequence ID" value="PJJ54089.1"/>
    <property type="molecule type" value="Genomic_DNA"/>
</dbReference>
<sequence length="297" mass="33571">MSDPREGCLDPTHPHVWAVSDLHVGHEANQRVVDSLRAQHPGDWLLVAGDVSESPSRTQEVLAGLRRRFDRVIWAPGNHELWTHPHDEDQSRGVARYESLVRRCRAIDVLTPEDEYATWRGPAHDLVVAPVHLLYDYSFRDPAVDLDTALRAAWDAGHVFTDELLLHPDPYPTRQAWCRARVELTEKRLAEVGPGVRLVVVGHYPLIEEPARRMFSPHLPMWCGTRLTSDWHQRFPIHTIVHGHLHMPRSSVYDGVAVEEVSLGYPREWRARGRPFVARSIVCGAVGDPAEVASPGS</sequence>
<proteinExistence type="predicted"/>
<gene>
    <name evidence="2" type="ORF">CLV56_3593</name>
</gene>
<dbReference type="Pfam" id="PF00149">
    <property type="entry name" value="Metallophos"/>
    <property type="match status" value="1"/>
</dbReference>
<dbReference type="AlphaFoldDB" id="A0A2M9B7Z5"/>
<dbReference type="InterPro" id="IPR029052">
    <property type="entry name" value="Metallo-depent_PP-like"/>
</dbReference>
<evidence type="ECO:0000259" key="1">
    <source>
        <dbReference type="Pfam" id="PF00149"/>
    </source>
</evidence>
<evidence type="ECO:0000313" key="2">
    <source>
        <dbReference type="EMBL" id="PJJ54089.1"/>
    </source>
</evidence>
<dbReference type="CDD" id="cd00838">
    <property type="entry name" value="MPP_superfamily"/>
    <property type="match status" value="1"/>
</dbReference>
<protein>
    <submittedName>
        <fullName evidence="2">3',5'-cyclic AMP phosphodiesterase CpdA</fullName>
    </submittedName>
</protein>
<dbReference type="InterPro" id="IPR052963">
    <property type="entry name" value="Pantetheine_PDE"/>
</dbReference>
<dbReference type="PANTHER" id="PTHR36492">
    <property type="match status" value="1"/>
</dbReference>